<comment type="caution">
    <text evidence="7">The sequence shown here is derived from an EMBL/GenBank/DDBJ whole genome shotgun (WGS) entry which is preliminary data.</text>
</comment>
<dbReference type="OrthoDB" id="9782229at2"/>
<keyword evidence="2 4" id="KW-0472">Membrane</keyword>
<keyword evidence="5" id="KW-0732">Signal</keyword>
<evidence type="ECO:0000313" key="7">
    <source>
        <dbReference type="EMBL" id="OWV33302.1"/>
    </source>
</evidence>
<evidence type="ECO:0000256" key="5">
    <source>
        <dbReference type="SAM" id="SignalP"/>
    </source>
</evidence>
<dbReference type="EMBL" id="NFZT01000001">
    <property type="protein sequence ID" value="OWV33302.1"/>
    <property type="molecule type" value="Genomic_DNA"/>
</dbReference>
<organism evidence="7 8">
    <name type="scientific">Pacificimonas flava</name>
    <dbReference type="NCBI Taxonomy" id="1234595"/>
    <lineage>
        <taxon>Bacteria</taxon>
        <taxon>Pseudomonadati</taxon>
        <taxon>Pseudomonadota</taxon>
        <taxon>Alphaproteobacteria</taxon>
        <taxon>Sphingomonadales</taxon>
        <taxon>Sphingosinicellaceae</taxon>
        <taxon>Pacificimonas</taxon>
    </lineage>
</organism>
<keyword evidence="3" id="KW-0998">Cell outer membrane</keyword>
<dbReference type="InterPro" id="IPR006665">
    <property type="entry name" value="OmpA-like"/>
</dbReference>
<dbReference type="PROSITE" id="PS51123">
    <property type="entry name" value="OMPA_2"/>
    <property type="match status" value="1"/>
</dbReference>
<evidence type="ECO:0000259" key="6">
    <source>
        <dbReference type="PROSITE" id="PS51123"/>
    </source>
</evidence>
<evidence type="ECO:0000256" key="3">
    <source>
        <dbReference type="ARBA" id="ARBA00023237"/>
    </source>
</evidence>
<feature type="domain" description="OmpA-like" evidence="6">
    <location>
        <begin position="102"/>
        <end position="219"/>
    </location>
</feature>
<comment type="subcellular location">
    <subcellularLocation>
        <location evidence="1">Cell outer membrane</location>
    </subcellularLocation>
</comment>
<dbReference type="InterPro" id="IPR006664">
    <property type="entry name" value="OMP_bac"/>
</dbReference>
<dbReference type="PANTHER" id="PTHR30329">
    <property type="entry name" value="STATOR ELEMENT OF FLAGELLAR MOTOR COMPLEX"/>
    <property type="match status" value="1"/>
</dbReference>
<dbReference type="PANTHER" id="PTHR30329:SF21">
    <property type="entry name" value="LIPOPROTEIN YIAD-RELATED"/>
    <property type="match status" value="1"/>
</dbReference>
<gene>
    <name evidence="7" type="ORF">B5C34_07425</name>
</gene>
<name>A0A219B4J1_9SPHN</name>
<dbReference type="PRINTS" id="PR01023">
    <property type="entry name" value="NAFLGMOTY"/>
</dbReference>
<evidence type="ECO:0000313" key="8">
    <source>
        <dbReference type="Proteomes" id="UP000198462"/>
    </source>
</evidence>
<dbReference type="STRING" id="1234595.C725_2396"/>
<proteinExistence type="predicted"/>
<dbReference type="PROSITE" id="PS51257">
    <property type="entry name" value="PROKAR_LIPOPROTEIN"/>
    <property type="match status" value="1"/>
</dbReference>
<dbReference type="PRINTS" id="PR01021">
    <property type="entry name" value="OMPADOMAIN"/>
</dbReference>
<dbReference type="InterPro" id="IPR006690">
    <property type="entry name" value="OMPA-like_CS"/>
</dbReference>
<dbReference type="PROSITE" id="PS01068">
    <property type="entry name" value="OMPA_1"/>
    <property type="match status" value="1"/>
</dbReference>
<evidence type="ECO:0000256" key="4">
    <source>
        <dbReference type="PROSITE-ProRule" id="PRU00473"/>
    </source>
</evidence>
<dbReference type="RefSeq" id="WP_088712087.1">
    <property type="nucleotide sequence ID" value="NZ_NFZT01000001.1"/>
</dbReference>
<feature type="signal peptide" evidence="5">
    <location>
        <begin position="1"/>
        <end position="19"/>
    </location>
</feature>
<reference evidence="8" key="1">
    <citation type="submission" date="2017-05" db="EMBL/GenBank/DDBJ databases">
        <authorList>
            <person name="Lin X."/>
        </authorList>
    </citation>
    <scope>NUCLEOTIDE SEQUENCE [LARGE SCALE GENOMIC DNA]</scope>
    <source>
        <strain evidence="8">JLT2012</strain>
    </source>
</reference>
<dbReference type="InterPro" id="IPR036737">
    <property type="entry name" value="OmpA-like_sf"/>
</dbReference>
<dbReference type="SUPFAM" id="SSF103088">
    <property type="entry name" value="OmpA-like"/>
    <property type="match status" value="1"/>
</dbReference>
<dbReference type="Proteomes" id="UP000198462">
    <property type="component" value="Unassembled WGS sequence"/>
</dbReference>
<protein>
    <recommendedName>
        <fullName evidence="6">OmpA-like domain-containing protein</fullName>
    </recommendedName>
</protein>
<dbReference type="Gene3D" id="3.30.1330.60">
    <property type="entry name" value="OmpA-like domain"/>
    <property type="match status" value="1"/>
</dbReference>
<sequence>MRIRSSLLLLTAASSFALTGCMTDPVTGEQRVNQAVYTGAAGAGVGALLGAVLGGKNNRTEVLVGTGIGAVAGTAVGVYLENQRKKLEEATEGTGIEVENTGDSLLLNMPSEVTFATNSSTISPEFRPVLDEVAQVLNEYERSFVDVYGHTDSDGTEAYNQRLSEQRAQSVADYLISSGVIRQRIATRGFGETQPIASNETATGKAQNRRVELKIVPITEDPSA</sequence>
<dbReference type="Pfam" id="PF00691">
    <property type="entry name" value="OmpA"/>
    <property type="match status" value="1"/>
</dbReference>
<dbReference type="AlphaFoldDB" id="A0A219B4J1"/>
<dbReference type="InterPro" id="IPR050330">
    <property type="entry name" value="Bact_OuterMem_StrucFunc"/>
</dbReference>
<evidence type="ECO:0000256" key="1">
    <source>
        <dbReference type="ARBA" id="ARBA00004442"/>
    </source>
</evidence>
<keyword evidence="8" id="KW-1185">Reference proteome</keyword>
<feature type="chain" id="PRO_5013256634" description="OmpA-like domain-containing protein" evidence="5">
    <location>
        <begin position="20"/>
        <end position="224"/>
    </location>
</feature>
<dbReference type="CDD" id="cd07185">
    <property type="entry name" value="OmpA_C-like"/>
    <property type="match status" value="1"/>
</dbReference>
<dbReference type="GO" id="GO:0009279">
    <property type="term" value="C:cell outer membrane"/>
    <property type="evidence" value="ECO:0007669"/>
    <property type="project" value="UniProtKB-SubCell"/>
</dbReference>
<accession>A0A219B4J1</accession>
<evidence type="ECO:0000256" key="2">
    <source>
        <dbReference type="ARBA" id="ARBA00023136"/>
    </source>
</evidence>